<evidence type="ECO:0000313" key="3">
    <source>
        <dbReference type="Proteomes" id="UP001497623"/>
    </source>
</evidence>
<dbReference type="PANTHER" id="PTHR32026">
    <property type="entry name" value="METHYLTRANSFERASE-LIKE PROTEIN 24"/>
    <property type="match status" value="1"/>
</dbReference>
<protein>
    <recommendedName>
        <fullName evidence="1">Methyltransferase domain-containing protein</fullName>
    </recommendedName>
</protein>
<dbReference type="EMBL" id="CAXKWB010000180">
    <property type="protein sequence ID" value="CAL4059726.1"/>
    <property type="molecule type" value="Genomic_DNA"/>
</dbReference>
<sequence length="414" mass="47883">MVPRLHLRRLCLVTLVGALLILDLTFISLDNREHPHHGEVVQTTIRVITPMLISFWLHYQHFRSNVGNRIYSNHMQNMIITREIISYLLPANLRAKNRQNDMPSRHVIVDSREVGPIIYLRDLTVPNDHDEKTPREQLMMQMPSHHDQNVANIKMFLHSTIATCDRLNDGVDNPTLVCVDEELGVIAQPQLNFQNTSSKIKAQDYKAGCLVLSFGVQYDTSFDKEVAELPCELHMFDIIDFKPGIVDLYDYVHFHQHGLSEAKRMGGFIHAYTGGVFYTPVNTLHGLMARLGLQKRLLHVLKIDIEGNEWDVLEQLSQDLILDQVGQINYFFPFNILNTPNLNISHGLELYEILKPLNYRGFRLVSFWDNIQDQYAYHSSAGCRYETSGEVLYVNTNWYNATFKSRQRNQGYEP</sequence>
<comment type="caution">
    <text evidence="2">The sequence shown here is derived from an EMBL/GenBank/DDBJ whole genome shotgun (WGS) entry which is preliminary data.</text>
</comment>
<evidence type="ECO:0000259" key="1">
    <source>
        <dbReference type="Pfam" id="PF13383"/>
    </source>
</evidence>
<evidence type="ECO:0000313" key="2">
    <source>
        <dbReference type="EMBL" id="CAL4059726.1"/>
    </source>
</evidence>
<keyword evidence="3" id="KW-1185">Reference proteome</keyword>
<dbReference type="InterPro" id="IPR026913">
    <property type="entry name" value="METTL24"/>
</dbReference>
<proteinExistence type="predicted"/>
<gene>
    <name evidence="2" type="ORF">MNOR_LOCUS769</name>
</gene>
<organism evidence="2 3">
    <name type="scientific">Meganyctiphanes norvegica</name>
    <name type="common">Northern krill</name>
    <name type="synonym">Thysanopoda norvegica</name>
    <dbReference type="NCBI Taxonomy" id="48144"/>
    <lineage>
        <taxon>Eukaryota</taxon>
        <taxon>Metazoa</taxon>
        <taxon>Ecdysozoa</taxon>
        <taxon>Arthropoda</taxon>
        <taxon>Crustacea</taxon>
        <taxon>Multicrustacea</taxon>
        <taxon>Malacostraca</taxon>
        <taxon>Eumalacostraca</taxon>
        <taxon>Eucarida</taxon>
        <taxon>Euphausiacea</taxon>
        <taxon>Euphausiidae</taxon>
        <taxon>Meganyctiphanes</taxon>
    </lineage>
</organism>
<name>A0AAV2PLD0_MEGNR</name>
<dbReference type="Proteomes" id="UP001497623">
    <property type="component" value="Unassembled WGS sequence"/>
</dbReference>
<dbReference type="AlphaFoldDB" id="A0AAV2PLD0"/>
<dbReference type="InterPro" id="IPR025714">
    <property type="entry name" value="Methyltranfer_dom"/>
</dbReference>
<dbReference type="Pfam" id="PF13383">
    <property type="entry name" value="Methyltransf_22"/>
    <property type="match status" value="1"/>
</dbReference>
<reference evidence="2 3" key="1">
    <citation type="submission" date="2024-05" db="EMBL/GenBank/DDBJ databases">
        <authorList>
            <person name="Wallberg A."/>
        </authorList>
    </citation>
    <scope>NUCLEOTIDE SEQUENCE [LARGE SCALE GENOMIC DNA]</scope>
</reference>
<feature type="domain" description="Methyltransferase" evidence="1">
    <location>
        <begin position="205"/>
        <end position="313"/>
    </location>
</feature>
<feature type="non-terminal residue" evidence="2">
    <location>
        <position position="414"/>
    </location>
</feature>
<accession>A0AAV2PLD0</accession>